<gene>
    <name evidence="6" type="ORF">BAOM_0683</name>
</gene>
<evidence type="ECO:0000313" key="6">
    <source>
        <dbReference type="EMBL" id="AZV41315.1"/>
    </source>
</evidence>
<evidence type="ECO:0000256" key="4">
    <source>
        <dbReference type="ARBA" id="ARBA00023136"/>
    </source>
</evidence>
<organism evidence="6 7">
    <name type="scientific">Peribacillus asahii</name>
    <dbReference type="NCBI Taxonomy" id="228899"/>
    <lineage>
        <taxon>Bacteria</taxon>
        <taxon>Bacillati</taxon>
        <taxon>Bacillota</taxon>
        <taxon>Bacilli</taxon>
        <taxon>Bacillales</taxon>
        <taxon>Bacillaceae</taxon>
        <taxon>Peribacillus</taxon>
    </lineage>
</organism>
<evidence type="ECO:0000256" key="1">
    <source>
        <dbReference type="ARBA" id="ARBA00004141"/>
    </source>
</evidence>
<reference evidence="6 7" key="1">
    <citation type="submission" date="2018-01" db="EMBL/GenBank/DDBJ databases">
        <title>Bacillus asahii Genome sequencing and assembly.</title>
        <authorList>
            <person name="Jiang H."/>
            <person name="Feng Y."/>
            <person name="Zhao F."/>
            <person name="Lin X."/>
        </authorList>
    </citation>
    <scope>NUCLEOTIDE SEQUENCE [LARGE SCALE GENOMIC DNA]</scope>
    <source>
        <strain evidence="6 7">OM18</strain>
    </source>
</reference>
<proteinExistence type="predicted"/>
<dbReference type="EMBL" id="CP026095">
    <property type="protein sequence ID" value="AZV41315.1"/>
    <property type="molecule type" value="Genomic_DNA"/>
</dbReference>
<evidence type="ECO:0000256" key="3">
    <source>
        <dbReference type="ARBA" id="ARBA00022989"/>
    </source>
</evidence>
<keyword evidence="2" id="KW-0812">Transmembrane</keyword>
<dbReference type="GO" id="GO:0016020">
    <property type="term" value="C:membrane"/>
    <property type="evidence" value="ECO:0007669"/>
    <property type="project" value="UniProtKB-SubCell"/>
</dbReference>
<dbReference type="AlphaFoldDB" id="A0A3T0KM52"/>
<dbReference type="Proteomes" id="UP000283095">
    <property type="component" value="Chromosome"/>
</dbReference>
<evidence type="ECO:0000259" key="5">
    <source>
        <dbReference type="Pfam" id="PF04893"/>
    </source>
</evidence>
<dbReference type="KEGG" id="pasa:BAOM_0683"/>
<dbReference type="RefSeq" id="WP_252282961.1">
    <property type="nucleotide sequence ID" value="NZ_CP026095.1"/>
</dbReference>
<evidence type="ECO:0000256" key="2">
    <source>
        <dbReference type="ARBA" id="ARBA00022692"/>
    </source>
</evidence>
<accession>A0A3T0KM52</accession>
<name>A0A3T0KM52_9BACI</name>
<sequence length="224" mass="24070">MEEQLENVNKGAQLKPSLFGMIGSPGEQLERIRQHPKIWLAMLIITTIFTVGTVLTMMAMDTASLIGEGIPAEGQVLMEIFTIVLGIVMGLFTPIISVLISSVIILIIAKIAQSDVTFKQLFSMNTYICLIVALGALLNGLVRFLIGGNPEIYVTSLAGLLNSESYVLGAIEVFTIWSLILTGIGLNKVARLSKGLSWTVAIVFFLFQIGMAVISGMFAGLGGM</sequence>
<comment type="subcellular location">
    <subcellularLocation>
        <location evidence="1">Membrane</location>
        <topology evidence="1">Multi-pass membrane protein</topology>
    </subcellularLocation>
</comment>
<keyword evidence="3" id="KW-1133">Transmembrane helix</keyword>
<dbReference type="InterPro" id="IPR006977">
    <property type="entry name" value="Yip1_dom"/>
</dbReference>
<evidence type="ECO:0000313" key="7">
    <source>
        <dbReference type="Proteomes" id="UP000283095"/>
    </source>
</evidence>
<protein>
    <submittedName>
        <fullName evidence="6">Permease</fullName>
    </submittedName>
</protein>
<keyword evidence="4" id="KW-0472">Membrane</keyword>
<feature type="domain" description="Yip1" evidence="5">
    <location>
        <begin position="20"/>
        <end position="213"/>
    </location>
</feature>
<dbReference type="Pfam" id="PF04893">
    <property type="entry name" value="Yip1"/>
    <property type="match status" value="1"/>
</dbReference>